<dbReference type="GO" id="GO:0016592">
    <property type="term" value="C:mediator complex"/>
    <property type="evidence" value="ECO:0007669"/>
    <property type="project" value="InterPro"/>
</dbReference>
<feature type="compositionally biased region" description="Low complexity" evidence="12">
    <location>
        <begin position="1613"/>
        <end position="1628"/>
    </location>
</feature>
<evidence type="ECO:0000256" key="5">
    <source>
        <dbReference type="ARBA" id="ARBA00022448"/>
    </source>
</evidence>
<keyword evidence="10" id="KW-0539">Nucleus</keyword>
<keyword evidence="11" id="KW-0653">Protein transport</keyword>
<reference evidence="15 16" key="1">
    <citation type="submission" date="2013-05" db="EMBL/GenBank/DDBJ databases">
        <title>Draft genome of the parasitic nematode Anyclostoma ceylanicum.</title>
        <authorList>
            <person name="Mitreva M."/>
        </authorList>
    </citation>
    <scope>NUCLEOTIDE SEQUENCE [LARGE SCALE GENOMIC DNA]</scope>
</reference>
<feature type="region of interest" description="Disordered" evidence="12">
    <location>
        <begin position="329"/>
        <end position="354"/>
    </location>
</feature>
<feature type="compositionally biased region" description="Low complexity" evidence="12">
    <location>
        <begin position="25"/>
        <end position="37"/>
    </location>
</feature>
<keyword evidence="7 11" id="KW-0931">ER-Golgi transport</keyword>
<keyword evidence="6 11" id="KW-0256">Endoplasmic reticulum</keyword>
<evidence type="ECO:0000256" key="2">
    <source>
        <dbReference type="ARBA" id="ARBA00004240"/>
    </source>
</evidence>
<dbReference type="EMBL" id="KE124779">
    <property type="protein sequence ID" value="EPB80484.1"/>
    <property type="molecule type" value="Genomic_DNA"/>
</dbReference>
<feature type="compositionally biased region" description="Polar residues" evidence="12">
    <location>
        <begin position="1334"/>
        <end position="1352"/>
    </location>
</feature>
<evidence type="ECO:0000256" key="3">
    <source>
        <dbReference type="ARBA" id="ARBA00005927"/>
    </source>
</evidence>
<feature type="compositionally biased region" description="Basic and acidic residues" evidence="12">
    <location>
        <begin position="814"/>
        <end position="837"/>
    </location>
</feature>
<evidence type="ECO:0000259" key="13">
    <source>
        <dbReference type="Pfam" id="PF12931"/>
    </source>
</evidence>
<evidence type="ECO:0000256" key="8">
    <source>
        <dbReference type="ARBA" id="ARBA00023015"/>
    </source>
</evidence>
<dbReference type="GO" id="GO:0070971">
    <property type="term" value="C:endoplasmic reticulum exit site"/>
    <property type="evidence" value="ECO:0007669"/>
    <property type="project" value="UniProtKB-ARBA"/>
</dbReference>
<dbReference type="GO" id="GO:0012507">
    <property type="term" value="C:ER to Golgi transport vesicle membrane"/>
    <property type="evidence" value="ECO:0007669"/>
    <property type="project" value="TreeGrafter"/>
</dbReference>
<feature type="region of interest" description="Disordered" evidence="12">
    <location>
        <begin position="370"/>
        <end position="477"/>
    </location>
</feature>
<organism evidence="15 16">
    <name type="scientific">Ancylostoma ceylanicum</name>
    <dbReference type="NCBI Taxonomy" id="53326"/>
    <lineage>
        <taxon>Eukaryota</taxon>
        <taxon>Metazoa</taxon>
        <taxon>Ecdysozoa</taxon>
        <taxon>Nematoda</taxon>
        <taxon>Chromadorea</taxon>
        <taxon>Rhabditida</taxon>
        <taxon>Rhabditina</taxon>
        <taxon>Rhabditomorpha</taxon>
        <taxon>Strongyloidea</taxon>
        <taxon>Ancylostomatidae</taxon>
        <taxon>Ancylostomatinae</taxon>
        <taxon>Ancylostoma</taxon>
    </lineage>
</organism>
<dbReference type="GO" id="GO:0016192">
    <property type="term" value="P:vesicle-mediated transport"/>
    <property type="evidence" value="ECO:0007669"/>
    <property type="project" value="UniProtKB-KW"/>
</dbReference>
<feature type="compositionally biased region" description="Low complexity" evidence="12">
    <location>
        <begin position="1504"/>
        <end position="1517"/>
    </location>
</feature>
<name>A0A0D6M8K2_9BILA</name>
<keyword evidence="9" id="KW-0804">Transcription</keyword>
<accession>A0A0D6M8K2</accession>
<evidence type="ECO:0000256" key="12">
    <source>
        <dbReference type="SAM" id="MobiDB-lite"/>
    </source>
</evidence>
<dbReference type="InterPro" id="IPR024298">
    <property type="entry name" value="Sec16_Sec23-bd"/>
</dbReference>
<feature type="region of interest" description="Disordered" evidence="12">
    <location>
        <begin position="1680"/>
        <end position="1724"/>
    </location>
</feature>
<feature type="region of interest" description="Disordered" evidence="12">
    <location>
        <begin position="690"/>
        <end position="715"/>
    </location>
</feature>
<keyword evidence="5 11" id="KW-0813">Transport</keyword>
<gene>
    <name evidence="15" type="ORF">ANCCEY_00381</name>
</gene>
<feature type="region of interest" description="Disordered" evidence="12">
    <location>
        <begin position="1310"/>
        <end position="1425"/>
    </location>
</feature>
<proteinExistence type="inferred from homology"/>
<dbReference type="Pfam" id="PF11571">
    <property type="entry name" value="Med27"/>
    <property type="match status" value="1"/>
</dbReference>
<dbReference type="GO" id="GO:0000139">
    <property type="term" value="C:Golgi membrane"/>
    <property type="evidence" value="ECO:0007669"/>
    <property type="project" value="UniProtKB-SubCell"/>
</dbReference>
<evidence type="ECO:0000313" key="15">
    <source>
        <dbReference type="EMBL" id="EPB80484.1"/>
    </source>
</evidence>
<feature type="region of interest" description="Disordered" evidence="12">
    <location>
        <begin position="1"/>
        <end position="41"/>
    </location>
</feature>
<evidence type="ECO:0000313" key="16">
    <source>
        <dbReference type="Proteomes" id="UP000054495"/>
    </source>
</evidence>
<evidence type="ECO:0000256" key="4">
    <source>
        <dbReference type="ARBA" id="ARBA00008048"/>
    </source>
</evidence>
<feature type="compositionally biased region" description="Low complexity" evidence="12">
    <location>
        <begin position="380"/>
        <end position="392"/>
    </location>
</feature>
<feature type="domain" description="Sec16 Sec23-binding" evidence="13">
    <location>
        <begin position="1027"/>
        <end position="1298"/>
    </location>
</feature>
<evidence type="ECO:0000256" key="1">
    <source>
        <dbReference type="ARBA" id="ARBA00004123"/>
    </source>
</evidence>
<dbReference type="PANTHER" id="PTHR13402">
    <property type="entry name" value="RGPR-RELATED"/>
    <property type="match status" value="1"/>
</dbReference>
<feature type="compositionally biased region" description="Polar residues" evidence="12">
    <location>
        <begin position="177"/>
        <end position="194"/>
    </location>
</feature>
<evidence type="ECO:0000256" key="7">
    <source>
        <dbReference type="ARBA" id="ARBA00022892"/>
    </source>
</evidence>
<comment type="similarity">
    <text evidence="3 11">Belongs to the SEC16 family.</text>
</comment>
<dbReference type="Pfam" id="PF12932">
    <property type="entry name" value="Sec16"/>
    <property type="match status" value="1"/>
</dbReference>
<feature type="compositionally biased region" description="Basic and acidic residues" evidence="12">
    <location>
        <begin position="411"/>
        <end position="434"/>
    </location>
</feature>
<dbReference type="PANTHER" id="PTHR13402:SF6">
    <property type="entry name" value="SECRETORY 16, ISOFORM I"/>
    <property type="match status" value="1"/>
</dbReference>
<dbReference type="Proteomes" id="UP000054495">
    <property type="component" value="Unassembled WGS sequence"/>
</dbReference>
<feature type="compositionally biased region" description="Low complexity" evidence="12">
    <location>
        <begin position="1361"/>
        <end position="1375"/>
    </location>
</feature>
<dbReference type="Pfam" id="PF12931">
    <property type="entry name" value="TPR_Sec16"/>
    <property type="match status" value="1"/>
</dbReference>
<dbReference type="GO" id="GO:0007030">
    <property type="term" value="P:Golgi organization"/>
    <property type="evidence" value="ECO:0007669"/>
    <property type="project" value="TreeGrafter"/>
</dbReference>
<keyword evidence="8" id="KW-0805">Transcription regulation</keyword>
<feature type="region of interest" description="Disordered" evidence="12">
    <location>
        <begin position="984"/>
        <end position="1016"/>
    </location>
</feature>
<dbReference type="GO" id="GO:0070973">
    <property type="term" value="P:protein localization to endoplasmic reticulum exit site"/>
    <property type="evidence" value="ECO:0007669"/>
    <property type="project" value="TreeGrafter"/>
</dbReference>
<keyword evidence="11" id="KW-0333">Golgi apparatus</keyword>
<feature type="region of interest" description="Disordered" evidence="12">
    <location>
        <begin position="1600"/>
        <end position="1629"/>
    </location>
</feature>
<dbReference type="Gene3D" id="1.25.40.1030">
    <property type="match status" value="1"/>
</dbReference>
<feature type="region of interest" description="Disordered" evidence="12">
    <location>
        <begin position="489"/>
        <end position="522"/>
    </location>
</feature>
<feature type="compositionally biased region" description="Basic and acidic residues" evidence="12">
    <location>
        <begin position="490"/>
        <end position="503"/>
    </location>
</feature>
<sequence length="2057" mass="226571">MVRDLPQSVVPPTQSPASFTPPPTTSFTPPTSYTPPSNVQALSEPQSLPFAVISPAVALPTSATPQSTPFPTVLPFNSRSSPQHQLQGYAGTVATPPIAQEASIGRNPGNGETSRRSSLSYLAVQPLLSVQSPPAAPVVSDVARVGESAQVTPESTYSVDTFGSGLSSTDHNGHHQGVSTSSAGASQMHQQNAVRTEDNWEDDWERTEHPERGGAREITDHHDCWVEGLEDLGATREGSVAPTTETDVISHRSSDTQSDVARVAPVSAASTPVVGVPRHEEACRSQEHVPVAVAQVAPLRPEPESIQPAPPPVTSSSAVQMTAQVDGLTAGAVNNPGPIVPPTPTQMSNDGTAQLEDPNVSVALSLPSEANTQASEGTHPAPRATPEPTTTESILSPVTVQATSTPVNASEAKKDTKGNDVRKENRETSSREPEEQQNQPNAHSGSAAAAEHSDSTTGSLSTRNGPERRSVQSRYKKFKEHFSGIMGRLDQYRAEPSRSEFRSSSRTGNPLMANAANSHGRRSVLAVAKNPTQSRSDDASRLYNSKTDEGNISLFSQPDPLLDISFDSNRPAVYGDDFVDAARRLSRLSRPSSRAKADYPESGEQYESRTYGSSSKPYPGHYPSGRRSAHGSMGANHPQEYYVQQSHMYKERRRPQSSYDARAMESTANNLRFQRSGGRYGYYDAYDDAHSSVSEESDSDDPERGDSEEEMRKYNRKARVRSILLNDPPPPEYHRLPPIEKAAYLFYVAVYKKQYNDLGDFHRKFNREYFKYTCDGDADNIALWKICKSMQEEYLTKKLAESQKAYEASQRQLFSDERESVDGMSERASMDENHDDRTSDILSIESSQRAPLKHRVPHAFVTFGAGGKMVTVHPDLSVSVVQIDDIKTVITDPHTLRLIDSAQTFKGPLLIGQTPTHSVRLYIERQIKRIKNCEVASENPRDNDVIDCLLIWQLLGVIVQQQGRVTGPDLARLLVEIGSGPSRTLSSVHQHHSHRERNSTPTDTPSTGIPPLRSQATDTRAYDRFTELLLGGHVLEAIESAIRDGLYADAMLVARRLLAHDAAKLIEIEERFLATRPQCNPVVTLVSVATKKHVPILMNPTSDDSGSWRTHAAIVLANLSTQEAMDSVYDLGKVLAKRDYNNAADFCFLAVAVLAGVNPFKILEANPDDGVSRQHITLIHAGLPDDELETMQCRYGFSLTDLHATEIFDYAIRLSDVNAYSPLGESVEYQRRRIQYAQLIAEFGGFATDAFRYCMEIARSIWNYYHLLTIQELTELCDLADRLRFAASANEWETSWIASLRAMIQQRRQYQSGDATQADPANAQQSAPPVPQTPYDNTQSASQQPDVNTTDDAVTAPEQPELSSSRRSRSESLAAEARDWHAQRQDPLQMSPVAPHSPVANSAVEDNDVPVSRSRTQSNASQQGYTIDPYSAGVYVPPVVSSNVGTQRKGSMDEAFTNSEDTSARSTAESTPIRTMNQHAESASPVPQTMPDLSHIPQMPVVRHTPPQVPQTTTHPAQPQPQSQPQPQTHAAHSTQPNGLPDSNLKKSSSSQGSKGFFGNMKEKLLKAIPSGNEMILPDDSKPTIVWDPVKGRYVGTGVEEETTAAPPPKMDNLSSANSSSGGLRAARTSGGSRYFNPLNQASTNGAATPTPAAPVPAMPIPTQFGFIPTMPETSAISVDGTQLSEEGPSATPRAATPGRKDDAGESVDPFSGQANPTVHGVEFNMGSSSAQASQQYEGVLQRSLVLLRQLRSRVTRLHNLLFHSPPPTRENWHAYFRRIDKVDKDFRDCFDNLETYAKGLPNQLPQIEPLNRLRAVFQEEQLDVQIMETVESMIDCENWNEGNFQTYVYLGEFLRLQRRRPSCIVPRPLSCSHWATGMSPHAQFETAFAQFQKELLKNKTGIFPTFLERTAVGSIVELRFGVLFEKQIVFTQKMLMVENAGVIEQMLFVAPHEEWSFYTDLGEKRVDLTKPSQYIVYQKLTTQANLHLMQTINTQEFRWTAQTLHQLSSAFGKFQHVFEATCRNCKSAQMFTLIAERVDPARDLRSGVRSDRRVLA</sequence>
<keyword evidence="11" id="KW-0472">Membrane</keyword>
<protein>
    <recommendedName>
        <fullName evidence="11">Protein transport protein sec16</fullName>
    </recommendedName>
</protein>
<feature type="region of interest" description="Disordered" evidence="12">
    <location>
        <begin position="237"/>
        <end position="259"/>
    </location>
</feature>
<feature type="compositionally biased region" description="Low complexity" evidence="12">
    <location>
        <begin position="1546"/>
        <end position="1557"/>
    </location>
</feature>
<feature type="region of interest" description="Disordered" evidence="12">
    <location>
        <begin position="810"/>
        <end position="837"/>
    </location>
</feature>
<feature type="compositionally biased region" description="Polar residues" evidence="12">
    <location>
        <begin position="1456"/>
        <end position="1487"/>
    </location>
</feature>
<feature type="domain" description="Sec16 central conserved" evidence="14">
    <location>
        <begin position="858"/>
        <end position="963"/>
    </location>
</feature>
<feature type="region of interest" description="Disordered" evidence="12">
    <location>
        <begin position="1445"/>
        <end position="1557"/>
    </location>
</feature>
<evidence type="ECO:0000259" key="14">
    <source>
        <dbReference type="Pfam" id="PF12932"/>
    </source>
</evidence>
<dbReference type="InterPro" id="IPR021627">
    <property type="entry name" value="Mediator_Med27"/>
</dbReference>
<feature type="compositionally biased region" description="Basic and acidic residues" evidence="12">
    <location>
        <begin position="702"/>
        <end position="713"/>
    </location>
</feature>
<feature type="compositionally biased region" description="Polar residues" evidence="12">
    <location>
        <begin position="149"/>
        <end position="170"/>
    </location>
</feature>
<dbReference type="InterPro" id="IPR024340">
    <property type="entry name" value="Sec16_CCD"/>
</dbReference>
<feature type="compositionally biased region" description="Polar residues" evidence="12">
    <location>
        <begin position="393"/>
        <end position="408"/>
    </location>
</feature>
<evidence type="ECO:0000256" key="6">
    <source>
        <dbReference type="ARBA" id="ARBA00022824"/>
    </source>
</evidence>
<evidence type="ECO:0000256" key="10">
    <source>
        <dbReference type="ARBA" id="ARBA00023242"/>
    </source>
</evidence>
<feature type="region of interest" description="Disordered" evidence="12">
    <location>
        <begin position="97"/>
        <end position="117"/>
    </location>
</feature>
<dbReference type="CDD" id="cd09233">
    <property type="entry name" value="ACE1-Sec16-like"/>
    <property type="match status" value="1"/>
</dbReference>
<feature type="region of interest" description="Disordered" evidence="12">
    <location>
        <begin position="147"/>
        <end position="202"/>
    </location>
</feature>
<evidence type="ECO:0000256" key="11">
    <source>
        <dbReference type="RuleBase" id="RU364101"/>
    </source>
</evidence>
<keyword evidence="16" id="KW-1185">Reference proteome</keyword>
<evidence type="ECO:0000256" key="9">
    <source>
        <dbReference type="ARBA" id="ARBA00023163"/>
    </source>
</evidence>
<feature type="compositionally biased region" description="Polar residues" evidence="12">
    <location>
        <begin position="1413"/>
        <end position="1425"/>
    </location>
</feature>
<feature type="region of interest" description="Disordered" evidence="12">
    <location>
        <begin position="589"/>
        <end position="635"/>
    </location>
</feature>
<comment type="similarity">
    <text evidence="4">Belongs to the Mediator complex subunit 27 family.</text>
</comment>
<comment type="subcellular location">
    <subcellularLocation>
        <location evidence="2">Endoplasmic reticulum</location>
    </subcellularLocation>
    <subcellularLocation>
        <location evidence="11">Golgi apparatus membrane</location>
    </subcellularLocation>
    <subcellularLocation>
        <location evidence="1">Nucleus</location>
    </subcellularLocation>
</comment>
<dbReference type="GO" id="GO:0015031">
    <property type="term" value="P:protein transport"/>
    <property type="evidence" value="ECO:0007669"/>
    <property type="project" value="UniProtKB-KW"/>
</dbReference>